<comment type="caution">
    <text evidence="10">The sequence shown here is derived from an EMBL/GenBank/DDBJ whole genome shotgun (WGS) entry which is preliminary data.</text>
</comment>
<evidence type="ECO:0000313" key="10">
    <source>
        <dbReference type="EMBL" id="TDK62424.1"/>
    </source>
</evidence>
<dbReference type="GO" id="GO:0005886">
    <property type="term" value="C:plasma membrane"/>
    <property type="evidence" value="ECO:0007669"/>
    <property type="project" value="UniProtKB-SubCell"/>
</dbReference>
<dbReference type="Pfam" id="PF01757">
    <property type="entry name" value="Acyl_transf_3"/>
    <property type="match status" value="1"/>
</dbReference>
<feature type="transmembrane region" description="Helical" evidence="7">
    <location>
        <begin position="79"/>
        <end position="96"/>
    </location>
</feature>
<dbReference type="Proteomes" id="UP001178888">
    <property type="component" value="Unassembled WGS sequence"/>
</dbReference>
<evidence type="ECO:0000313" key="11">
    <source>
        <dbReference type="Proteomes" id="UP000295132"/>
    </source>
</evidence>
<feature type="transmembrane region" description="Helical" evidence="7">
    <location>
        <begin position="123"/>
        <end position="141"/>
    </location>
</feature>
<keyword evidence="9" id="KW-0808">Transferase</keyword>
<dbReference type="GO" id="GO:0009246">
    <property type="term" value="P:enterobacterial common antigen biosynthetic process"/>
    <property type="evidence" value="ECO:0007669"/>
    <property type="project" value="TreeGrafter"/>
</dbReference>
<protein>
    <submittedName>
        <fullName evidence="9">Acyltransferase family protein</fullName>
    </submittedName>
</protein>
<evidence type="ECO:0000313" key="12">
    <source>
        <dbReference type="Proteomes" id="UP001178888"/>
    </source>
</evidence>
<comment type="subcellular location">
    <subcellularLocation>
        <location evidence="1">Cell membrane</location>
        <topology evidence="1">Multi-pass membrane protein</topology>
    </subcellularLocation>
</comment>
<dbReference type="AlphaFoldDB" id="A0A4R5VW30"/>
<feature type="transmembrane region" description="Helical" evidence="7">
    <location>
        <begin position="41"/>
        <end position="59"/>
    </location>
</feature>
<organism evidence="10 11">
    <name type="scientific">Bacillus salipaludis</name>
    <dbReference type="NCBI Taxonomy" id="2547811"/>
    <lineage>
        <taxon>Bacteria</taxon>
        <taxon>Bacillati</taxon>
        <taxon>Bacillota</taxon>
        <taxon>Bacilli</taxon>
        <taxon>Bacillales</taxon>
        <taxon>Bacillaceae</taxon>
        <taxon>Bacillus</taxon>
    </lineage>
</organism>
<feature type="transmembrane region" description="Helical" evidence="7">
    <location>
        <begin position="249"/>
        <end position="267"/>
    </location>
</feature>
<dbReference type="EMBL" id="JAVGVR010000001">
    <property type="protein sequence ID" value="MDQ6600110.1"/>
    <property type="molecule type" value="Genomic_DNA"/>
</dbReference>
<reference evidence="10 11" key="1">
    <citation type="submission" date="2019-03" db="EMBL/GenBank/DDBJ databases">
        <title>Bacillus niacini sp. nov. a Nicotinate-Metabolizing Mesophile Isolated from Soil.</title>
        <authorList>
            <person name="Zhang G."/>
        </authorList>
    </citation>
    <scope>NUCLEOTIDE SEQUENCE [LARGE SCALE GENOMIC DNA]</scope>
    <source>
        <strain evidence="10 11">WN066</strain>
    </source>
</reference>
<evidence type="ECO:0000256" key="5">
    <source>
        <dbReference type="ARBA" id="ARBA00022989"/>
    </source>
</evidence>
<dbReference type="RefSeq" id="WP_133334141.1">
    <property type="nucleotide sequence ID" value="NZ_JAVGVR010000001.1"/>
</dbReference>
<dbReference type="PANTHER" id="PTHR40074:SF2">
    <property type="entry name" value="O-ACETYLTRANSFERASE WECH"/>
    <property type="match status" value="1"/>
</dbReference>
<keyword evidence="3" id="KW-1003">Cell membrane</keyword>
<feature type="transmembrane region" description="Helical" evidence="7">
    <location>
        <begin position="312"/>
        <end position="333"/>
    </location>
</feature>
<keyword evidence="12" id="KW-1185">Reference proteome</keyword>
<gene>
    <name evidence="10" type="ORF">E2K98_10275</name>
    <name evidence="9" type="ORF">RCG21_27955</name>
</gene>
<dbReference type="InterPro" id="IPR002656">
    <property type="entry name" value="Acyl_transf_3_dom"/>
</dbReference>
<feature type="transmembrane region" description="Helical" evidence="7">
    <location>
        <begin position="218"/>
        <end position="237"/>
    </location>
</feature>
<feature type="transmembrane region" description="Helical" evidence="7">
    <location>
        <begin position="186"/>
        <end position="206"/>
    </location>
</feature>
<comment type="similarity">
    <text evidence="2">Belongs to the acyltransferase 3 family.</text>
</comment>
<proteinExistence type="inferred from homology"/>
<evidence type="ECO:0000259" key="8">
    <source>
        <dbReference type="Pfam" id="PF01757"/>
    </source>
</evidence>
<dbReference type="PANTHER" id="PTHR40074">
    <property type="entry name" value="O-ACETYLTRANSFERASE WECH"/>
    <property type="match status" value="1"/>
</dbReference>
<evidence type="ECO:0000256" key="2">
    <source>
        <dbReference type="ARBA" id="ARBA00007400"/>
    </source>
</evidence>
<reference evidence="9" key="2">
    <citation type="submission" date="2023-08" db="EMBL/GenBank/DDBJ databases">
        <title>Nitrogen cycling bacteria in agricultural field soils.</title>
        <authorList>
            <person name="Jang J."/>
        </authorList>
    </citation>
    <scope>NUCLEOTIDE SEQUENCE</scope>
    <source>
        <strain evidence="9">PS3-36</strain>
    </source>
</reference>
<dbReference type="Proteomes" id="UP000295132">
    <property type="component" value="Unassembled WGS sequence"/>
</dbReference>
<feature type="domain" description="Acyltransferase 3" evidence="8">
    <location>
        <begin position="9"/>
        <end position="330"/>
    </location>
</feature>
<feature type="transmembrane region" description="Helical" evidence="7">
    <location>
        <begin position="153"/>
        <end position="171"/>
    </location>
</feature>
<dbReference type="EMBL" id="SMYO01000004">
    <property type="protein sequence ID" value="TDK62424.1"/>
    <property type="molecule type" value="Genomic_DNA"/>
</dbReference>
<keyword evidence="6 7" id="KW-0472">Membrane</keyword>
<evidence type="ECO:0000256" key="1">
    <source>
        <dbReference type="ARBA" id="ARBA00004651"/>
    </source>
</evidence>
<evidence type="ECO:0000313" key="9">
    <source>
        <dbReference type="EMBL" id="MDQ6600110.1"/>
    </source>
</evidence>
<evidence type="ECO:0000256" key="3">
    <source>
        <dbReference type="ARBA" id="ARBA00022475"/>
    </source>
</evidence>
<name>A0A4R5VW30_9BACI</name>
<feature type="transmembrane region" description="Helical" evidence="7">
    <location>
        <begin position="276"/>
        <end position="300"/>
    </location>
</feature>
<evidence type="ECO:0000256" key="7">
    <source>
        <dbReference type="SAM" id="Phobius"/>
    </source>
</evidence>
<dbReference type="GO" id="GO:0016413">
    <property type="term" value="F:O-acetyltransferase activity"/>
    <property type="evidence" value="ECO:0007669"/>
    <property type="project" value="TreeGrafter"/>
</dbReference>
<evidence type="ECO:0000256" key="6">
    <source>
        <dbReference type="ARBA" id="ARBA00023136"/>
    </source>
</evidence>
<keyword evidence="9" id="KW-0012">Acyltransferase</keyword>
<accession>A0A4R5VW30</accession>
<evidence type="ECO:0000256" key="4">
    <source>
        <dbReference type="ARBA" id="ARBA00022692"/>
    </source>
</evidence>
<keyword evidence="5 7" id="KW-1133">Transmembrane helix</keyword>
<sequence length="373" mass="43723">MPKKLINEIFLMRSISCLSILLLHSLARAYADENNTVNLVRVLLTFGTPAFIFISEFILSRSYPQELPSNFWSKRLKFIMVPYVLFGTFYAFLKAFEQSISSGSDLMGSFINFLWRHLLLGDYHGYFILVIFQFYLLHYFFDKFLKKWNPASVMGSALLINLIYLGFFNFVKPYPSEIGAYIWDKFYWIPFFGWLFYFTLAYYCGRNFSSFINFLNKYSKWVIVSPLLCGGMCLFLYDSHLISSISSKRVDMVFFTTSMILLIYYIATKLPKVPKIFVWISQYSFGIYLIHPVFLALMYVFFNRLSLDMNPLFQTIFYFIGSLLLSIVVTFVLNKIPYGYYFVGKIGIGLNSKKSRNLKDSDLKTVHGRSKYI</sequence>
<keyword evidence="4 7" id="KW-0812">Transmembrane</keyword>